<dbReference type="GO" id="GO:0000105">
    <property type="term" value="P:L-histidine biosynthetic process"/>
    <property type="evidence" value="ECO:0007669"/>
    <property type="project" value="UniProtKB-UniRule"/>
</dbReference>
<proteinExistence type="inferred from homology"/>
<dbReference type="SUPFAM" id="SSF53383">
    <property type="entry name" value="PLP-dependent transferases"/>
    <property type="match status" value="1"/>
</dbReference>
<dbReference type="UniPathway" id="UPA00031">
    <property type="reaction ID" value="UER00012"/>
</dbReference>
<evidence type="ECO:0000256" key="5">
    <source>
        <dbReference type="ARBA" id="ARBA00022576"/>
    </source>
</evidence>
<evidence type="ECO:0000256" key="8">
    <source>
        <dbReference type="ARBA" id="ARBA00022898"/>
    </source>
</evidence>
<keyword evidence="9 11" id="KW-0368">Histidine biosynthesis</keyword>
<sequence length="354" mass="39991">MKNLDVRKLMRPHIRRMVPYSTARDEYKGTQGIFLDANENPFGSPVAKDLHRYPDPSHKALKAVLADRLELPADMLFCGSGSDEVIDVLMKVFCTPGHSGVVILPPTYGMYEVLAEIYELNVIKVPLDNEFQPDVPGIIRQGTGAEMLFLCSPNNPTGNLMDHQRVLEILQHFEGVVVMDEAYMDFAESTSWAQEVLHHPNLIVLKTLSKLWGLAALRVGIAIAHPEVISAMNKVKLPYNLSTPVMEMAVKALKNHDYPLKIKESVKVNRQLLTRELSQLNRVKHIFPSDANFLLVRFDNADEVYRLLGQRHIIVRNRSKEINCQNCLRITVGTVEEVLHLVQALKEIDTTTDP</sequence>
<organism evidence="13 14">
    <name type="scientific">Schleiferia thermophila</name>
    <dbReference type="NCBI Taxonomy" id="884107"/>
    <lineage>
        <taxon>Bacteria</taxon>
        <taxon>Pseudomonadati</taxon>
        <taxon>Bacteroidota</taxon>
        <taxon>Flavobacteriia</taxon>
        <taxon>Flavobacteriales</taxon>
        <taxon>Schleiferiaceae</taxon>
        <taxon>Schleiferia</taxon>
    </lineage>
</organism>
<evidence type="ECO:0000256" key="11">
    <source>
        <dbReference type="HAMAP-Rule" id="MF_01023"/>
    </source>
</evidence>
<evidence type="ECO:0000256" key="10">
    <source>
        <dbReference type="ARBA" id="ARBA00047481"/>
    </source>
</evidence>
<evidence type="ECO:0000256" key="6">
    <source>
        <dbReference type="ARBA" id="ARBA00022605"/>
    </source>
</evidence>
<evidence type="ECO:0000256" key="3">
    <source>
        <dbReference type="ARBA" id="ARBA00007970"/>
    </source>
</evidence>
<protein>
    <recommendedName>
        <fullName evidence="11">Histidinol-phosphate aminotransferase</fullName>
        <ecNumber evidence="11">2.6.1.9</ecNumber>
    </recommendedName>
    <alternativeName>
        <fullName evidence="11">Imidazole acetol-phosphate transaminase</fullName>
    </alternativeName>
</protein>
<keyword evidence="5 11" id="KW-0032">Aminotransferase</keyword>
<feature type="domain" description="Aminotransferase class I/classII large" evidence="12">
    <location>
        <begin position="48"/>
        <end position="345"/>
    </location>
</feature>
<dbReference type="Gene3D" id="3.90.1150.10">
    <property type="entry name" value="Aspartate Aminotransferase, domain 1"/>
    <property type="match status" value="1"/>
</dbReference>
<evidence type="ECO:0000256" key="2">
    <source>
        <dbReference type="ARBA" id="ARBA00005011"/>
    </source>
</evidence>
<comment type="subunit">
    <text evidence="4 11">Homodimer.</text>
</comment>
<dbReference type="InterPro" id="IPR015424">
    <property type="entry name" value="PyrdxlP-dep_Trfase"/>
</dbReference>
<dbReference type="AlphaFoldDB" id="A0A369A7B4"/>
<evidence type="ECO:0000256" key="4">
    <source>
        <dbReference type="ARBA" id="ARBA00011738"/>
    </source>
</evidence>
<evidence type="ECO:0000313" key="13">
    <source>
        <dbReference type="EMBL" id="RCX05043.1"/>
    </source>
</evidence>
<gene>
    <name evidence="11" type="primary">hisC</name>
    <name evidence="13" type="ORF">DES35_101322</name>
</gene>
<comment type="similarity">
    <text evidence="3 11">Belongs to the class-II pyridoxal-phosphate-dependent aminotransferase family. Histidinol-phosphate aminotransferase subfamily.</text>
</comment>
<evidence type="ECO:0000259" key="12">
    <source>
        <dbReference type="Pfam" id="PF00155"/>
    </source>
</evidence>
<dbReference type="PANTHER" id="PTHR42885:SF2">
    <property type="entry name" value="HISTIDINOL-PHOSPHATE AMINOTRANSFERASE"/>
    <property type="match status" value="1"/>
</dbReference>
<dbReference type="CDD" id="cd00609">
    <property type="entry name" value="AAT_like"/>
    <property type="match status" value="1"/>
</dbReference>
<keyword evidence="7 11" id="KW-0808">Transferase</keyword>
<dbReference type="InterPro" id="IPR015421">
    <property type="entry name" value="PyrdxlP-dep_Trfase_major"/>
</dbReference>
<dbReference type="GO" id="GO:0004400">
    <property type="term" value="F:histidinol-phosphate transaminase activity"/>
    <property type="evidence" value="ECO:0007669"/>
    <property type="project" value="UniProtKB-UniRule"/>
</dbReference>
<keyword evidence="14" id="KW-1185">Reference proteome</keyword>
<dbReference type="Pfam" id="PF00155">
    <property type="entry name" value="Aminotran_1_2"/>
    <property type="match status" value="1"/>
</dbReference>
<evidence type="ECO:0000256" key="9">
    <source>
        <dbReference type="ARBA" id="ARBA00023102"/>
    </source>
</evidence>
<dbReference type="EMBL" id="QPJS01000001">
    <property type="protein sequence ID" value="RCX05043.1"/>
    <property type="molecule type" value="Genomic_DNA"/>
</dbReference>
<comment type="cofactor">
    <cofactor evidence="1 11">
        <name>pyridoxal 5'-phosphate</name>
        <dbReference type="ChEBI" id="CHEBI:597326"/>
    </cofactor>
</comment>
<accession>A0A369A7B4</accession>
<dbReference type="HAMAP" id="MF_01023">
    <property type="entry name" value="HisC_aminotrans_2"/>
    <property type="match status" value="1"/>
</dbReference>
<comment type="caution">
    <text evidence="13">The sequence shown here is derived from an EMBL/GenBank/DDBJ whole genome shotgun (WGS) entry which is preliminary data.</text>
</comment>
<dbReference type="NCBIfam" id="TIGR01141">
    <property type="entry name" value="hisC"/>
    <property type="match status" value="1"/>
</dbReference>
<name>A0A369A7B4_9FLAO</name>
<dbReference type="GO" id="GO:0030170">
    <property type="term" value="F:pyridoxal phosphate binding"/>
    <property type="evidence" value="ECO:0007669"/>
    <property type="project" value="InterPro"/>
</dbReference>
<feature type="modified residue" description="N6-(pyridoxal phosphate)lysine" evidence="11">
    <location>
        <position position="210"/>
    </location>
</feature>
<comment type="pathway">
    <text evidence="2 11">Amino-acid biosynthesis; L-histidine biosynthesis; L-histidine from 5-phospho-alpha-D-ribose 1-diphosphate: step 7/9.</text>
</comment>
<evidence type="ECO:0000256" key="7">
    <source>
        <dbReference type="ARBA" id="ARBA00022679"/>
    </source>
</evidence>
<dbReference type="Gene3D" id="3.40.640.10">
    <property type="entry name" value="Type I PLP-dependent aspartate aminotransferase-like (Major domain)"/>
    <property type="match status" value="1"/>
</dbReference>
<evidence type="ECO:0000256" key="1">
    <source>
        <dbReference type="ARBA" id="ARBA00001933"/>
    </source>
</evidence>
<dbReference type="PANTHER" id="PTHR42885">
    <property type="entry name" value="HISTIDINOL-PHOSPHATE AMINOTRANSFERASE-RELATED"/>
    <property type="match status" value="1"/>
</dbReference>
<keyword evidence="6 11" id="KW-0028">Amino-acid biosynthesis</keyword>
<reference evidence="13 14" key="1">
    <citation type="submission" date="2018-07" db="EMBL/GenBank/DDBJ databases">
        <title>Genomic Encyclopedia of Type Strains, Phase IV (KMG-IV): sequencing the most valuable type-strain genomes for metagenomic binning, comparative biology and taxonomic classification.</title>
        <authorList>
            <person name="Goeker M."/>
        </authorList>
    </citation>
    <scope>NUCLEOTIDE SEQUENCE [LARGE SCALE GENOMIC DNA]</scope>
    <source>
        <strain evidence="13 14">DSM 21410</strain>
    </source>
</reference>
<dbReference type="InterPro" id="IPR004839">
    <property type="entry name" value="Aminotransferase_I/II_large"/>
</dbReference>
<dbReference type="EC" id="2.6.1.9" evidence="11"/>
<dbReference type="InterPro" id="IPR005861">
    <property type="entry name" value="HisP_aminotrans"/>
</dbReference>
<evidence type="ECO:0000313" key="14">
    <source>
        <dbReference type="Proteomes" id="UP000253517"/>
    </source>
</evidence>
<keyword evidence="8 11" id="KW-0663">Pyridoxal phosphate</keyword>
<dbReference type="InterPro" id="IPR015422">
    <property type="entry name" value="PyrdxlP-dep_Trfase_small"/>
</dbReference>
<comment type="catalytic activity">
    <reaction evidence="10 11">
        <text>L-histidinol phosphate + 2-oxoglutarate = 3-(imidazol-4-yl)-2-oxopropyl phosphate + L-glutamate</text>
        <dbReference type="Rhea" id="RHEA:23744"/>
        <dbReference type="ChEBI" id="CHEBI:16810"/>
        <dbReference type="ChEBI" id="CHEBI:29985"/>
        <dbReference type="ChEBI" id="CHEBI:57766"/>
        <dbReference type="ChEBI" id="CHEBI:57980"/>
        <dbReference type="EC" id="2.6.1.9"/>
    </reaction>
</comment>
<dbReference type="Proteomes" id="UP000253517">
    <property type="component" value="Unassembled WGS sequence"/>
</dbReference>
<dbReference type="RefSeq" id="WP_037357983.1">
    <property type="nucleotide sequence ID" value="NZ_BHZF01000001.1"/>
</dbReference>